<dbReference type="Pfam" id="PF01433">
    <property type="entry name" value="Peptidase_M1"/>
    <property type="match status" value="1"/>
</dbReference>
<evidence type="ECO:0000256" key="8">
    <source>
        <dbReference type="ARBA" id="ARBA00022723"/>
    </source>
</evidence>
<evidence type="ECO:0000259" key="15">
    <source>
        <dbReference type="Pfam" id="PF11838"/>
    </source>
</evidence>
<evidence type="ECO:0000256" key="2">
    <source>
        <dbReference type="ARBA" id="ARBA00001947"/>
    </source>
</evidence>
<evidence type="ECO:0000256" key="7">
    <source>
        <dbReference type="ARBA" id="ARBA00022670"/>
    </source>
</evidence>
<dbReference type="InterPro" id="IPR024571">
    <property type="entry name" value="ERAP1-like_C_dom"/>
</dbReference>
<dbReference type="InterPro" id="IPR014782">
    <property type="entry name" value="Peptidase_M1_dom"/>
</dbReference>
<evidence type="ECO:0000259" key="14">
    <source>
        <dbReference type="Pfam" id="PF01433"/>
    </source>
</evidence>
<dbReference type="GO" id="GO:0008270">
    <property type="term" value="F:zinc ion binding"/>
    <property type="evidence" value="ECO:0007669"/>
    <property type="project" value="InterPro"/>
</dbReference>
<name>A0A930Y938_9ACTN</name>
<dbReference type="GO" id="GO:0042277">
    <property type="term" value="F:peptide binding"/>
    <property type="evidence" value="ECO:0007669"/>
    <property type="project" value="TreeGrafter"/>
</dbReference>
<comment type="similarity">
    <text evidence="3">Belongs to the peptidase M1 family.</text>
</comment>
<keyword evidence="8" id="KW-0479">Metal-binding</keyword>
<evidence type="ECO:0000256" key="6">
    <source>
        <dbReference type="ARBA" id="ARBA00022438"/>
    </source>
</evidence>
<dbReference type="GO" id="GO:0005737">
    <property type="term" value="C:cytoplasm"/>
    <property type="evidence" value="ECO:0007669"/>
    <property type="project" value="TreeGrafter"/>
</dbReference>
<organism evidence="16 17">
    <name type="scientific">Nocardioides acrostichi</name>
    <dbReference type="NCBI Taxonomy" id="2784339"/>
    <lineage>
        <taxon>Bacteria</taxon>
        <taxon>Bacillati</taxon>
        <taxon>Actinomycetota</taxon>
        <taxon>Actinomycetes</taxon>
        <taxon>Propionibacteriales</taxon>
        <taxon>Nocardioidaceae</taxon>
        <taxon>Nocardioides</taxon>
    </lineage>
</organism>
<dbReference type="EMBL" id="JADIVZ010000015">
    <property type="protein sequence ID" value="MBF4163762.1"/>
    <property type="molecule type" value="Genomic_DNA"/>
</dbReference>
<keyword evidence="6 16" id="KW-0031">Aminopeptidase</keyword>
<keyword evidence="7" id="KW-0645">Protease</keyword>
<dbReference type="SUPFAM" id="SSF63737">
    <property type="entry name" value="Leukotriene A4 hydrolase N-terminal domain"/>
    <property type="match status" value="1"/>
</dbReference>
<reference evidence="16" key="1">
    <citation type="submission" date="2020-11" db="EMBL/GenBank/DDBJ databases">
        <title>Nocardioides sp. CBS4Y-1, whole genome shotgun sequence.</title>
        <authorList>
            <person name="Tuo L."/>
        </authorList>
    </citation>
    <scope>NUCLEOTIDE SEQUENCE</scope>
    <source>
        <strain evidence="16">CBS4Y-1</strain>
    </source>
</reference>
<dbReference type="Gene3D" id="2.60.40.1730">
    <property type="entry name" value="tricorn interacting facor f3 domain"/>
    <property type="match status" value="1"/>
</dbReference>
<dbReference type="GO" id="GO:0043171">
    <property type="term" value="P:peptide catabolic process"/>
    <property type="evidence" value="ECO:0007669"/>
    <property type="project" value="TreeGrafter"/>
</dbReference>
<evidence type="ECO:0000256" key="9">
    <source>
        <dbReference type="ARBA" id="ARBA00022801"/>
    </source>
</evidence>
<keyword evidence="17" id="KW-1185">Reference proteome</keyword>
<evidence type="ECO:0000256" key="4">
    <source>
        <dbReference type="ARBA" id="ARBA00012564"/>
    </source>
</evidence>
<accession>A0A930Y938</accession>
<evidence type="ECO:0000256" key="13">
    <source>
        <dbReference type="ARBA" id="ARBA00031533"/>
    </source>
</evidence>
<sequence>MGRAEAAARAALLDVVSYDLTLDLTTSVETFDSLTRIVVDSRAGDTFLDLKPTAVRSIHLDGMSVDVELLSAGRLPLALTEGRHEIVVDAVMPFRTDGEGLHRSVDPADERHYVYGMCFMDAAPTIFACFDQPDLKAPYTVHVRAPEGWIVRGNGQAENPEAGLWELATTPPLSTYFVTVVAGPYHLVTDEHDGIPLGLSARASLAADLDADADELFTLTRQCFDEFHRLFGVRYPFGGYHQAFVPEFNAGAMENPGCVTFRDPLVFSSAVTRGTRIKRAGTVAHEMAHQWFGNLVTPRWWDDLWLNESFAEYMGVRVTADVTEYHDAWVQNSYARRQWGLVADQRPTTHPVAGNGADDALTALQDFDGISYAKGSSILKQLAARMGDDVFLAGVRDHFDRHRFGNATMHDLLGSWTRAGAVGLDAFAAQWLSTAGPDRLDLDRDGRGVLLRTPPAEHPADRTHRLRLAVSDDGGHWHAHDLDVDAARTEVGALGDGAVLVDPWEDSWAVCPADPRTVAVLPDLLPRMSDPMLRAGAWNALRSGYHNAEVAPDDVVRAALSWLAVETHDAGPETVGPWLLRDVLPLCTDPSDAAERLHLGALSAARAASPGSSLQLSLTQVAIATCASPDRLESWLRAEGLPTGTDLDLELRWRILGRLAGLGAVDRSRLDTELDREPTGVSRVEHTRAVASLPDLAAKEFAWERFTGVTTAPNYEITAAGLGMWRCGQDDLLAPFVERYAADLSRAAAAHSGWVQGDAAAAFFPTTALSQTTVETMTALATDASLPAPVRRRLVDATDQLTRQVAVARRFGRS</sequence>
<dbReference type="PANTHER" id="PTHR11533">
    <property type="entry name" value="PROTEASE M1 ZINC METALLOPROTEASE"/>
    <property type="match status" value="1"/>
</dbReference>
<keyword evidence="9 16" id="KW-0378">Hydrolase</keyword>
<dbReference type="SUPFAM" id="SSF55486">
    <property type="entry name" value="Metalloproteases ('zincins'), catalytic domain"/>
    <property type="match status" value="1"/>
</dbReference>
<evidence type="ECO:0000313" key="17">
    <source>
        <dbReference type="Proteomes" id="UP000656804"/>
    </source>
</evidence>
<dbReference type="NCBIfam" id="TIGR02412">
    <property type="entry name" value="pepN_strep_liv"/>
    <property type="match status" value="1"/>
</dbReference>
<evidence type="ECO:0000256" key="1">
    <source>
        <dbReference type="ARBA" id="ARBA00000098"/>
    </source>
</evidence>
<dbReference type="GO" id="GO:0006508">
    <property type="term" value="P:proteolysis"/>
    <property type="evidence" value="ECO:0007669"/>
    <property type="project" value="UniProtKB-KW"/>
</dbReference>
<dbReference type="InterPro" id="IPR050344">
    <property type="entry name" value="Peptidase_M1_aminopeptidases"/>
</dbReference>
<dbReference type="PANTHER" id="PTHR11533:SF174">
    <property type="entry name" value="PUROMYCIN-SENSITIVE AMINOPEPTIDASE-RELATED"/>
    <property type="match status" value="1"/>
</dbReference>
<dbReference type="GO" id="GO:0070006">
    <property type="term" value="F:metalloaminopeptidase activity"/>
    <property type="evidence" value="ECO:0007669"/>
    <property type="project" value="TreeGrafter"/>
</dbReference>
<comment type="catalytic activity">
    <reaction evidence="1">
        <text>Release of an N-terminal amino acid, Xaa-|-Yaa- from a peptide, amide or arylamide. Xaa is preferably Ala, but may be most amino acids including Pro (slow action). When a terminal hydrophobic residue is followed by a prolyl residue, the two may be released as an intact Xaa-Pro dipeptide.</text>
        <dbReference type="EC" id="3.4.11.2"/>
    </reaction>
</comment>
<dbReference type="Pfam" id="PF11838">
    <property type="entry name" value="ERAP1_C"/>
    <property type="match status" value="1"/>
</dbReference>
<dbReference type="AlphaFoldDB" id="A0A930Y938"/>
<dbReference type="PRINTS" id="PR00756">
    <property type="entry name" value="ALADIPTASE"/>
</dbReference>
<evidence type="ECO:0000256" key="5">
    <source>
        <dbReference type="ARBA" id="ARBA00015611"/>
    </source>
</evidence>
<dbReference type="InterPro" id="IPR012778">
    <property type="entry name" value="Pept_M1_aminopeptidase"/>
</dbReference>
<comment type="caution">
    <text evidence="16">The sequence shown here is derived from an EMBL/GenBank/DDBJ whole genome shotgun (WGS) entry which is preliminary data.</text>
</comment>
<dbReference type="InterPro" id="IPR001930">
    <property type="entry name" value="Peptidase_M1"/>
</dbReference>
<dbReference type="InterPro" id="IPR027268">
    <property type="entry name" value="Peptidase_M4/M1_CTD_sf"/>
</dbReference>
<dbReference type="Gene3D" id="1.10.390.10">
    <property type="entry name" value="Neutral Protease Domain 2"/>
    <property type="match status" value="1"/>
</dbReference>
<gene>
    <name evidence="16" type="primary">pepN</name>
    <name evidence="16" type="ORF">ISG29_18970</name>
</gene>
<protein>
    <recommendedName>
        <fullName evidence="5">Aminopeptidase N</fullName>
        <ecNumber evidence="4">3.4.11.2</ecNumber>
    </recommendedName>
    <alternativeName>
        <fullName evidence="12">Alanine aminopeptidase</fullName>
    </alternativeName>
    <alternativeName>
        <fullName evidence="13">Lysyl aminopeptidase</fullName>
    </alternativeName>
</protein>
<feature type="domain" description="Peptidase M1 membrane alanine aminopeptidase" evidence="14">
    <location>
        <begin position="219"/>
        <end position="431"/>
    </location>
</feature>
<evidence type="ECO:0000313" key="16">
    <source>
        <dbReference type="EMBL" id="MBF4163762.1"/>
    </source>
</evidence>
<evidence type="ECO:0000256" key="10">
    <source>
        <dbReference type="ARBA" id="ARBA00022833"/>
    </source>
</evidence>
<evidence type="ECO:0000256" key="3">
    <source>
        <dbReference type="ARBA" id="ARBA00010136"/>
    </source>
</evidence>
<evidence type="ECO:0000256" key="11">
    <source>
        <dbReference type="ARBA" id="ARBA00023049"/>
    </source>
</evidence>
<dbReference type="Proteomes" id="UP000656804">
    <property type="component" value="Unassembled WGS sequence"/>
</dbReference>
<feature type="domain" description="ERAP1-like C-terminal" evidence="15">
    <location>
        <begin position="518"/>
        <end position="801"/>
    </location>
</feature>
<keyword evidence="11" id="KW-0482">Metalloprotease</keyword>
<dbReference type="EC" id="3.4.11.2" evidence="4"/>
<dbReference type="GO" id="GO:0016285">
    <property type="term" value="F:alanyl aminopeptidase activity"/>
    <property type="evidence" value="ECO:0007669"/>
    <property type="project" value="UniProtKB-EC"/>
</dbReference>
<keyword evidence="10" id="KW-0862">Zinc</keyword>
<dbReference type="InterPro" id="IPR042097">
    <property type="entry name" value="Aminopeptidase_N-like_N_sf"/>
</dbReference>
<dbReference type="GO" id="GO:0005615">
    <property type="term" value="C:extracellular space"/>
    <property type="evidence" value="ECO:0007669"/>
    <property type="project" value="TreeGrafter"/>
</dbReference>
<dbReference type="CDD" id="cd09602">
    <property type="entry name" value="M1_APN"/>
    <property type="match status" value="1"/>
</dbReference>
<evidence type="ECO:0000256" key="12">
    <source>
        <dbReference type="ARBA" id="ARBA00029811"/>
    </source>
</evidence>
<comment type="cofactor">
    <cofactor evidence="2">
        <name>Zn(2+)</name>
        <dbReference type="ChEBI" id="CHEBI:29105"/>
    </cofactor>
</comment>
<dbReference type="GO" id="GO:0016020">
    <property type="term" value="C:membrane"/>
    <property type="evidence" value="ECO:0007669"/>
    <property type="project" value="TreeGrafter"/>
</dbReference>
<proteinExistence type="inferred from homology"/>